<feature type="transmembrane region" description="Helical" evidence="1">
    <location>
        <begin position="76"/>
        <end position="96"/>
    </location>
</feature>
<keyword evidence="3" id="KW-1185">Reference proteome</keyword>
<dbReference type="RefSeq" id="WP_066054665.1">
    <property type="nucleotide sequence ID" value="NZ_JBHUNF010000001.1"/>
</dbReference>
<dbReference type="EMBL" id="JBHUNF010000001">
    <property type="protein sequence ID" value="MFD2674071.1"/>
    <property type="molecule type" value="Genomic_DNA"/>
</dbReference>
<feature type="transmembrane region" description="Helical" evidence="1">
    <location>
        <begin position="20"/>
        <end position="39"/>
    </location>
</feature>
<feature type="transmembrane region" description="Helical" evidence="1">
    <location>
        <begin position="108"/>
        <end position="130"/>
    </location>
</feature>
<reference evidence="3" key="1">
    <citation type="journal article" date="2019" name="Int. J. Syst. Evol. Microbiol.">
        <title>The Global Catalogue of Microorganisms (GCM) 10K type strain sequencing project: providing services to taxonomists for standard genome sequencing and annotation.</title>
        <authorList>
            <consortium name="The Broad Institute Genomics Platform"/>
            <consortium name="The Broad Institute Genome Sequencing Center for Infectious Disease"/>
            <person name="Wu L."/>
            <person name="Ma J."/>
        </authorList>
    </citation>
    <scope>NUCLEOTIDE SEQUENCE [LARGE SCALE GENOMIC DNA]</scope>
    <source>
        <strain evidence="3">TISTR 1511</strain>
    </source>
</reference>
<organism evidence="2 3">
    <name type="scientific">Gulosibacter bifidus</name>
    <dbReference type="NCBI Taxonomy" id="272239"/>
    <lineage>
        <taxon>Bacteria</taxon>
        <taxon>Bacillati</taxon>
        <taxon>Actinomycetota</taxon>
        <taxon>Actinomycetes</taxon>
        <taxon>Micrococcales</taxon>
        <taxon>Microbacteriaceae</taxon>
        <taxon>Gulosibacter</taxon>
    </lineage>
</organism>
<accession>A0ABW5RG43</accession>
<keyword evidence="1" id="KW-0472">Membrane</keyword>
<evidence type="ECO:0000256" key="1">
    <source>
        <dbReference type="SAM" id="Phobius"/>
    </source>
</evidence>
<evidence type="ECO:0008006" key="4">
    <source>
        <dbReference type="Google" id="ProtNLM"/>
    </source>
</evidence>
<gene>
    <name evidence="2" type="ORF">ACFSUQ_01955</name>
</gene>
<feature type="transmembrane region" description="Helical" evidence="1">
    <location>
        <begin position="45"/>
        <end position="69"/>
    </location>
</feature>
<comment type="caution">
    <text evidence="2">The sequence shown here is derived from an EMBL/GenBank/DDBJ whole genome shotgun (WGS) entry which is preliminary data.</text>
</comment>
<protein>
    <recommendedName>
        <fullName evidence="4">ATP synthase protein I</fullName>
    </recommendedName>
</protein>
<dbReference type="Proteomes" id="UP001597453">
    <property type="component" value="Unassembled WGS sequence"/>
</dbReference>
<evidence type="ECO:0000313" key="3">
    <source>
        <dbReference type="Proteomes" id="UP001597453"/>
    </source>
</evidence>
<sequence length="154" mass="16355">MATSTQEPSSVPIMRTVLRYSIILVVALAIIGSIIGWFVAGWPGVASAVIAAAVALMFAGVTALSIIFAARMDSGMFMAVILGAWILKLIAFLAVLALVKQLDFTHPWMLWGTMVAAMIGQLAIDVVVVLRSRHGYVSDVEMPGSAGKSAEYDQ</sequence>
<name>A0ABW5RG43_9MICO</name>
<evidence type="ECO:0000313" key="2">
    <source>
        <dbReference type="EMBL" id="MFD2674071.1"/>
    </source>
</evidence>
<proteinExistence type="predicted"/>
<keyword evidence="1" id="KW-1133">Transmembrane helix</keyword>
<keyword evidence="1" id="KW-0812">Transmembrane</keyword>